<evidence type="ECO:0000256" key="6">
    <source>
        <dbReference type="ARBA" id="ARBA00022676"/>
    </source>
</evidence>
<dbReference type="InterPro" id="IPR003200">
    <property type="entry name" value="Nict_dMeBzImd_PRibTrfase"/>
</dbReference>
<dbReference type="EC" id="2.4.2.21" evidence="3 10"/>
<dbReference type="InterPro" id="IPR017846">
    <property type="entry name" value="Nict_dMeBzImd_PRibTrfase_bact"/>
</dbReference>
<comment type="pathway">
    <text evidence="1 10">Nucleoside biosynthesis; alpha-ribazole biosynthesis; alpha-ribazole from 5,6-dimethylbenzimidazole: step 1/2.</text>
</comment>
<accession>A0A177NCH9</accession>
<keyword evidence="6 10" id="KW-0328">Glycosyltransferase</keyword>
<dbReference type="Gene3D" id="3.40.50.10210">
    <property type="match status" value="1"/>
</dbReference>
<dbReference type="EMBL" id="LUUJ01000080">
    <property type="protein sequence ID" value="OAI15756.1"/>
    <property type="molecule type" value="Genomic_DNA"/>
</dbReference>
<evidence type="ECO:0000256" key="8">
    <source>
        <dbReference type="ARBA" id="ARBA00030686"/>
    </source>
</evidence>
<dbReference type="Proteomes" id="UP000077857">
    <property type="component" value="Unassembled WGS sequence"/>
</dbReference>
<dbReference type="AlphaFoldDB" id="A0A177NCH9"/>
<dbReference type="UniPathway" id="UPA00061">
    <property type="reaction ID" value="UER00516"/>
</dbReference>
<evidence type="ECO:0000256" key="9">
    <source>
        <dbReference type="ARBA" id="ARBA00047340"/>
    </source>
</evidence>
<dbReference type="CDD" id="cd02439">
    <property type="entry name" value="DMB-PRT_CobT"/>
    <property type="match status" value="1"/>
</dbReference>
<evidence type="ECO:0000256" key="2">
    <source>
        <dbReference type="ARBA" id="ARBA00007110"/>
    </source>
</evidence>
<sequence length="346" mass="35478">MNWIFEPIAAPAADYYLKAQQRQQQLTKPPGSLGVLEECAARLAAMQRSDAPGIERIHISVFAADHGIAEEGVSAFPQAVTVEMVKNFAAGGAAVNVLARHIGAHFEVVDAGLCQPVALPNVIADRAGAGTANFAHGPAMASAQLEFALAAGRRAIARALDHAAQLFVGGEMGIANTTSASALAAACLQLPASEITGAGTGLPPEQIDRKAAVIAAALQSHRPLLDTPLAILQTLGGFEIAALAGAYIAAAQQGLPVLVDGFISSVAALLAARINPGCAAWFFFGHCSAEKGHSRVLQALSARPLLTMDMRLGEGSGAALAVPLLQMACRLHNEMATFAEAGVSSG</sequence>
<dbReference type="InterPro" id="IPR023195">
    <property type="entry name" value="Nict_dMeBzImd_PRibTrfase_N"/>
</dbReference>
<dbReference type="PANTHER" id="PTHR43463:SF1">
    <property type="entry name" value="NICOTINATE-NUCLEOTIDE--DIMETHYLBENZIMIDAZOLE PHOSPHORIBOSYLTRANSFERASE"/>
    <property type="match status" value="1"/>
</dbReference>
<evidence type="ECO:0000313" key="12">
    <source>
        <dbReference type="Proteomes" id="UP000077857"/>
    </source>
</evidence>
<dbReference type="Gene3D" id="1.10.1610.10">
    <property type="match status" value="1"/>
</dbReference>
<name>A0A177NCH9_9GAMM</name>
<dbReference type="OrthoDB" id="9781491at2"/>
<proteinExistence type="inferred from homology"/>
<dbReference type="NCBIfam" id="NF000996">
    <property type="entry name" value="PRK00105.1"/>
    <property type="match status" value="1"/>
</dbReference>
<evidence type="ECO:0000256" key="3">
    <source>
        <dbReference type="ARBA" id="ARBA00011991"/>
    </source>
</evidence>
<comment type="catalytic activity">
    <reaction evidence="9 10">
        <text>5,6-dimethylbenzimidazole + nicotinate beta-D-ribonucleotide = alpha-ribazole 5'-phosphate + nicotinate + H(+)</text>
        <dbReference type="Rhea" id="RHEA:11196"/>
        <dbReference type="ChEBI" id="CHEBI:15378"/>
        <dbReference type="ChEBI" id="CHEBI:15890"/>
        <dbReference type="ChEBI" id="CHEBI:32544"/>
        <dbReference type="ChEBI" id="CHEBI:57502"/>
        <dbReference type="ChEBI" id="CHEBI:57918"/>
        <dbReference type="EC" id="2.4.2.21"/>
    </reaction>
</comment>
<dbReference type="FunFam" id="3.40.50.10210:FF:000001">
    <property type="entry name" value="Nicotinate-nucleotide--dimethylbenzimidazole phosphoribosyltransferase"/>
    <property type="match status" value="1"/>
</dbReference>
<evidence type="ECO:0000256" key="1">
    <source>
        <dbReference type="ARBA" id="ARBA00005049"/>
    </source>
</evidence>
<gene>
    <name evidence="10" type="primary">cobT</name>
    <name evidence="11" type="ORF">A1507_13090</name>
</gene>
<comment type="function">
    <text evidence="10">Catalyzes the synthesis of alpha-ribazole-5'-phosphate from nicotinate mononucleotide (NAMN) and 5,6-dimethylbenzimidazole (DMB).</text>
</comment>
<comment type="similarity">
    <text evidence="2 10">Belongs to the CobT family.</text>
</comment>
<dbReference type="SUPFAM" id="SSF52733">
    <property type="entry name" value="Nicotinate mononucleotide:5,6-dimethylbenzimidazole phosphoribosyltransferase (CobT)"/>
    <property type="match status" value="1"/>
</dbReference>
<evidence type="ECO:0000313" key="11">
    <source>
        <dbReference type="EMBL" id="OAI15756.1"/>
    </source>
</evidence>
<keyword evidence="5 10" id="KW-0169">Cobalamin biosynthesis</keyword>
<feature type="active site" description="Proton acceptor" evidence="10">
    <location>
        <position position="314"/>
    </location>
</feature>
<organism evidence="11 12">
    <name type="scientific">Methylomonas koyamae</name>
    <dbReference type="NCBI Taxonomy" id="702114"/>
    <lineage>
        <taxon>Bacteria</taxon>
        <taxon>Pseudomonadati</taxon>
        <taxon>Pseudomonadota</taxon>
        <taxon>Gammaproteobacteria</taxon>
        <taxon>Methylococcales</taxon>
        <taxon>Methylococcaceae</taxon>
        <taxon>Methylomonas</taxon>
    </lineage>
</organism>
<keyword evidence="7 10" id="KW-0808">Transferase</keyword>
<dbReference type="GO" id="GO:0009236">
    <property type="term" value="P:cobalamin biosynthetic process"/>
    <property type="evidence" value="ECO:0007669"/>
    <property type="project" value="UniProtKB-UniRule"/>
</dbReference>
<evidence type="ECO:0000256" key="7">
    <source>
        <dbReference type="ARBA" id="ARBA00022679"/>
    </source>
</evidence>
<reference evidence="11 12" key="1">
    <citation type="submission" date="2016-03" db="EMBL/GenBank/DDBJ databases">
        <authorList>
            <person name="Ploux O."/>
        </authorList>
    </citation>
    <scope>NUCLEOTIDE SEQUENCE [LARGE SCALE GENOMIC DNA]</scope>
    <source>
        <strain evidence="11 12">R-45378</strain>
    </source>
</reference>
<dbReference type="GO" id="GO:0008939">
    <property type="term" value="F:nicotinate-nucleotide-dimethylbenzimidazole phosphoribosyltransferase activity"/>
    <property type="evidence" value="ECO:0007669"/>
    <property type="project" value="UniProtKB-UniRule"/>
</dbReference>
<dbReference type="RefSeq" id="WP_064040642.1">
    <property type="nucleotide sequence ID" value="NZ_LUUJ01000080.1"/>
</dbReference>
<evidence type="ECO:0000256" key="5">
    <source>
        <dbReference type="ARBA" id="ARBA00022573"/>
    </source>
</evidence>
<evidence type="ECO:0000256" key="4">
    <source>
        <dbReference type="ARBA" id="ARBA00015486"/>
    </source>
</evidence>
<dbReference type="InterPro" id="IPR036087">
    <property type="entry name" value="Nict_dMeBzImd_PRibTrfase_sf"/>
</dbReference>
<dbReference type="NCBIfam" id="TIGR03160">
    <property type="entry name" value="cobT_DBIPRT"/>
    <property type="match status" value="1"/>
</dbReference>
<evidence type="ECO:0000256" key="10">
    <source>
        <dbReference type="HAMAP-Rule" id="MF_00230"/>
    </source>
</evidence>
<dbReference type="Pfam" id="PF02277">
    <property type="entry name" value="DBI_PRT"/>
    <property type="match status" value="1"/>
</dbReference>
<comment type="caution">
    <text evidence="11">The sequence shown here is derived from an EMBL/GenBank/DDBJ whole genome shotgun (WGS) entry which is preliminary data.</text>
</comment>
<dbReference type="PANTHER" id="PTHR43463">
    <property type="entry name" value="NICOTINATE-NUCLEOTIDE--DIMETHYLBENZIMIDAZOLE PHOSPHORIBOSYLTRANSFERASE"/>
    <property type="match status" value="1"/>
</dbReference>
<dbReference type="HAMAP" id="MF_00230">
    <property type="entry name" value="CobT"/>
    <property type="match status" value="1"/>
</dbReference>
<protein>
    <recommendedName>
        <fullName evidence="4 10">Nicotinate-nucleotide--dimethylbenzimidazole phosphoribosyltransferase</fullName>
        <shortName evidence="10">NN:DBI PRT</shortName>
        <ecNumber evidence="3 10">2.4.2.21</ecNumber>
    </recommendedName>
    <alternativeName>
        <fullName evidence="8 10">N(1)-alpha-phosphoribosyltransferase</fullName>
    </alternativeName>
</protein>